<keyword evidence="2" id="KW-1185">Reference proteome</keyword>
<dbReference type="EMBL" id="MPDP01000120">
    <property type="protein sequence ID" value="KAK1479034.1"/>
    <property type="molecule type" value="Genomic_DNA"/>
</dbReference>
<evidence type="ECO:0000313" key="2">
    <source>
        <dbReference type="Proteomes" id="UP001239213"/>
    </source>
</evidence>
<sequence>MLQNPSPRRPDPLAHEHTCAQKNNHVQKTSKNIMVGSMLSIGAVNGTTGSPSTSSCFDLPQDALDGANSAITLPIVNLCMDVKLIPRSGREFSMAWAPKSALHDMTLEEVVSQLPIDDENLASMRFTMDCPATDEHYVVSGVSPDQEEKFEAMKAFPENSTKGITEVCVIFETFVNITVEVFLTSYPDIEESS</sequence>
<dbReference type="AlphaFoldDB" id="A0AAI9VAJ9"/>
<accession>A0AAI9VAJ9</accession>
<comment type="caution">
    <text evidence="1">The sequence shown here is derived from an EMBL/GenBank/DDBJ whole genome shotgun (WGS) entry which is preliminary data.</text>
</comment>
<dbReference type="Proteomes" id="UP001239213">
    <property type="component" value="Unassembled WGS sequence"/>
</dbReference>
<reference evidence="1" key="1">
    <citation type="submission" date="2016-11" db="EMBL/GenBank/DDBJ databases">
        <title>The genome sequence of Colletotrichum cuscutae.</title>
        <authorList>
            <person name="Baroncelli R."/>
        </authorList>
    </citation>
    <scope>NUCLEOTIDE SEQUENCE</scope>
    <source>
        <strain evidence="1">IMI 304802</strain>
    </source>
</reference>
<evidence type="ECO:0000313" key="1">
    <source>
        <dbReference type="EMBL" id="KAK1479034.1"/>
    </source>
</evidence>
<gene>
    <name evidence="1" type="ORF">CCUS01_16415</name>
</gene>
<organism evidence="1 2">
    <name type="scientific">Colletotrichum cuscutae</name>
    <dbReference type="NCBI Taxonomy" id="1209917"/>
    <lineage>
        <taxon>Eukaryota</taxon>
        <taxon>Fungi</taxon>
        <taxon>Dikarya</taxon>
        <taxon>Ascomycota</taxon>
        <taxon>Pezizomycotina</taxon>
        <taxon>Sordariomycetes</taxon>
        <taxon>Hypocreomycetidae</taxon>
        <taxon>Glomerellales</taxon>
        <taxon>Glomerellaceae</taxon>
        <taxon>Colletotrichum</taxon>
        <taxon>Colletotrichum acutatum species complex</taxon>
    </lineage>
</organism>
<proteinExistence type="predicted"/>
<name>A0AAI9VAJ9_9PEZI</name>
<protein>
    <submittedName>
        <fullName evidence="1">Uncharacterized protein</fullName>
    </submittedName>
</protein>